<evidence type="ECO:0000313" key="5">
    <source>
        <dbReference type="EMBL" id="KAH7528040.1"/>
    </source>
</evidence>
<dbReference type="AlphaFoldDB" id="A0A978VCF1"/>
<dbReference type="SUPFAM" id="SSF47699">
    <property type="entry name" value="Bifunctional inhibitor/lipid-transfer protein/seed storage 2S albumin"/>
    <property type="match status" value="1"/>
</dbReference>
<comment type="function">
    <text evidence="1">Plant non-specific lipid-transfer proteins transfer phospholipids as well as galactolipids across membranes. May play a role in wax or cutin deposition in the cell walls of expanding epidermal cells and certain secretory tissues.</text>
</comment>
<evidence type="ECO:0000256" key="3">
    <source>
        <dbReference type="ARBA" id="ARBA00023121"/>
    </source>
</evidence>
<dbReference type="Gene3D" id="1.10.110.10">
    <property type="entry name" value="Plant lipid-transfer and hydrophobic proteins"/>
    <property type="match status" value="1"/>
</dbReference>
<name>A0A978VCF1_ZIZJJ</name>
<keyword evidence="2" id="KW-0813">Transport</keyword>
<sequence length="150" mass="16678">MSEVPPDLPGWDAILKSQTRPIVGMVLFGEKMMVSGQVGCQGDMQGLITNCARYVQKGTPMVDPTEGCCRAVRTVDIPCVCQRLSKEVEQMVDMDKVFHLASFCGKPLAHGTKCGSKFYCPMKLSELQREESTLRAMNLPTYLQLEAYHI</sequence>
<dbReference type="InterPro" id="IPR044741">
    <property type="entry name" value="NsLTP-like"/>
</dbReference>
<evidence type="ECO:0000256" key="1">
    <source>
        <dbReference type="ARBA" id="ARBA00003211"/>
    </source>
</evidence>
<organism evidence="5 6">
    <name type="scientific">Ziziphus jujuba var. spinosa</name>
    <dbReference type="NCBI Taxonomy" id="714518"/>
    <lineage>
        <taxon>Eukaryota</taxon>
        <taxon>Viridiplantae</taxon>
        <taxon>Streptophyta</taxon>
        <taxon>Embryophyta</taxon>
        <taxon>Tracheophyta</taxon>
        <taxon>Spermatophyta</taxon>
        <taxon>Magnoliopsida</taxon>
        <taxon>eudicotyledons</taxon>
        <taxon>Gunneridae</taxon>
        <taxon>Pentapetalae</taxon>
        <taxon>rosids</taxon>
        <taxon>fabids</taxon>
        <taxon>Rosales</taxon>
        <taxon>Rhamnaceae</taxon>
        <taxon>Paliureae</taxon>
        <taxon>Ziziphus</taxon>
    </lineage>
</organism>
<evidence type="ECO:0000259" key="4">
    <source>
        <dbReference type="SMART" id="SM00499"/>
    </source>
</evidence>
<dbReference type="Pfam" id="PF14368">
    <property type="entry name" value="LTP_2"/>
    <property type="match status" value="1"/>
</dbReference>
<dbReference type="InterPro" id="IPR036312">
    <property type="entry name" value="Bifun_inhib/LTP/seed_sf"/>
</dbReference>
<feature type="domain" description="Bifunctional inhibitor/plant lipid transfer protein/seed storage helical" evidence="4">
    <location>
        <begin position="51"/>
        <end position="114"/>
    </location>
</feature>
<evidence type="ECO:0000313" key="6">
    <source>
        <dbReference type="Proteomes" id="UP000813462"/>
    </source>
</evidence>
<gene>
    <name evidence="5" type="ORF">FEM48_Zijuj05G0029600</name>
</gene>
<accession>A0A978VCF1</accession>
<protein>
    <recommendedName>
        <fullName evidence="4">Bifunctional inhibitor/plant lipid transfer protein/seed storage helical domain-containing protein</fullName>
    </recommendedName>
</protein>
<proteinExistence type="predicted"/>
<keyword evidence="3" id="KW-0446">Lipid-binding</keyword>
<dbReference type="GO" id="GO:0008289">
    <property type="term" value="F:lipid binding"/>
    <property type="evidence" value="ECO:0007669"/>
    <property type="project" value="UniProtKB-KW"/>
</dbReference>
<reference evidence="5" key="1">
    <citation type="journal article" date="2021" name="Front. Plant Sci.">
        <title>Chromosome-Scale Genome Assembly for Chinese Sour Jujube and Insights Into Its Genome Evolution and Domestication Signature.</title>
        <authorList>
            <person name="Shen L.-Y."/>
            <person name="Luo H."/>
            <person name="Wang X.-L."/>
            <person name="Wang X.-M."/>
            <person name="Qiu X.-J."/>
            <person name="Liu H."/>
            <person name="Zhou S.-S."/>
            <person name="Jia K.-H."/>
            <person name="Nie S."/>
            <person name="Bao Y.-T."/>
            <person name="Zhang R.-G."/>
            <person name="Yun Q.-Z."/>
            <person name="Chai Y.-H."/>
            <person name="Lu J.-Y."/>
            <person name="Li Y."/>
            <person name="Zhao S.-W."/>
            <person name="Mao J.-F."/>
            <person name="Jia S.-G."/>
            <person name="Mao Y.-M."/>
        </authorList>
    </citation>
    <scope>NUCLEOTIDE SEQUENCE</scope>
    <source>
        <strain evidence="5">AT0</strain>
        <tissue evidence="5">Leaf</tissue>
    </source>
</reference>
<dbReference type="Proteomes" id="UP000813462">
    <property type="component" value="Unassembled WGS sequence"/>
</dbReference>
<evidence type="ECO:0000256" key="2">
    <source>
        <dbReference type="ARBA" id="ARBA00022448"/>
    </source>
</evidence>
<comment type="caution">
    <text evidence="5">The sequence shown here is derived from an EMBL/GenBank/DDBJ whole genome shotgun (WGS) entry which is preliminary data.</text>
</comment>
<dbReference type="InterPro" id="IPR016140">
    <property type="entry name" value="Bifunc_inhib/LTP/seed_store"/>
</dbReference>
<dbReference type="SMART" id="SM00499">
    <property type="entry name" value="AAI"/>
    <property type="match status" value="1"/>
</dbReference>
<dbReference type="PANTHER" id="PTHR33286">
    <property type="entry name" value="BIFUNCTIONAL INHIBITOR/LIPID-TRANSFER PROTEIN/SEED STORAGE 2S ALBUMIN SUPERFAMILY PROTEIN"/>
    <property type="match status" value="1"/>
</dbReference>
<dbReference type="CDD" id="cd04660">
    <property type="entry name" value="nsLTP_like"/>
    <property type="match status" value="1"/>
</dbReference>
<dbReference type="PANTHER" id="PTHR33286:SF54">
    <property type="entry name" value="BIFUNCTIONAL INHIBITOR_LIPID-TRANSFER PROTEIN_SEED STORAGE 2S ALBUMIN SUPERFAMILY PROTEIN"/>
    <property type="match status" value="1"/>
</dbReference>
<dbReference type="EMBL" id="JAEACU010000005">
    <property type="protein sequence ID" value="KAH7528040.1"/>
    <property type="molecule type" value="Genomic_DNA"/>
</dbReference>